<reference evidence="1 2" key="1">
    <citation type="submission" date="2015-04" db="EMBL/GenBank/DDBJ databases">
        <authorList>
            <person name="Syromyatnikov M.Y."/>
            <person name="Popov V.N."/>
        </authorList>
    </citation>
    <scope>NUCLEOTIDE SEQUENCE [LARGE SCALE GENOMIC DNA]</scope>
</reference>
<organism evidence="1 2">
    <name type="scientific">Clunio marinus</name>
    <dbReference type="NCBI Taxonomy" id="568069"/>
    <lineage>
        <taxon>Eukaryota</taxon>
        <taxon>Metazoa</taxon>
        <taxon>Ecdysozoa</taxon>
        <taxon>Arthropoda</taxon>
        <taxon>Hexapoda</taxon>
        <taxon>Insecta</taxon>
        <taxon>Pterygota</taxon>
        <taxon>Neoptera</taxon>
        <taxon>Endopterygota</taxon>
        <taxon>Diptera</taxon>
        <taxon>Nematocera</taxon>
        <taxon>Chironomoidea</taxon>
        <taxon>Chironomidae</taxon>
        <taxon>Clunio</taxon>
    </lineage>
</organism>
<evidence type="ECO:0000313" key="2">
    <source>
        <dbReference type="Proteomes" id="UP000183832"/>
    </source>
</evidence>
<sequence length="94" mass="10777">MLLSLLMSLEVYRLKKEESNINHLNICNISTNSNTLTQSSNYLLIISREFESFLSTVKTIKMSAEWGYSIENAKTLNLLPLIHSLLISKDERIT</sequence>
<name>A0A1J1HLJ4_9DIPT</name>
<dbReference type="Proteomes" id="UP000183832">
    <property type="component" value="Unassembled WGS sequence"/>
</dbReference>
<dbReference type="AlphaFoldDB" id="A0A1J1HLJ4"/>
<evidence type="ECO:0000313" key="1">
    <source>
        <dbReference type="EMBL" id="CRK88803.1"/>
    </source>
</evidence>
<keyword evidence="2" id="KW-1185">Reference proteome</keyword>
<dbReference type="EMBL" id="CVRI01000010">
    <property type="protein sequence ID" value="CRK88803.1"/>
    <property type="molecule type" value="Genomic_DNA"/>
</dbReference>
<accession>A0A1J1HLJ4</accession>
<protein>
    <submittedName>
        <fullName evidence="1">CLUMA_CG002681, isoform A</fullName>
    </submittedName>
</protein>
<gene>
    <name evidence="1" type="ORF">CLUMA_CG002681</name>
</gene>
<proteinExistence type="predicted"/>